<comment type="caution">
    <text evidence="2">The sequence shown here is derived from an EMBL/GenBank/DDBJ whole genome shotgun (WGS) entry which is preliminary data.</text>
</comment>
<keyword evidence="3" id="KW-1185">Reference proteome</keyword>
<reference evidence="2 3" key="1">
    <citation type="submission" date="2016-11" db="EMBL/GenBank/DDBJ databases">
        <authorList>
            <person name="Varghese N."/>
            <person name="Submissions S."/>
        </authorList>
    </citation>
    <scope>NUCLEOTIDE SEQUENCE [LARGE SCALE GENOMIC DNA]</scope>
    <source>
        <strain evidence="2 3">DSM 22613</strain>
    </source>
</reference>
<feature type="transmembrane region" description="Helical" evidence="1">
    <location>
        <begin position="20"/>
        <end position="41"/>
    </location>
</feature>
<keyword evidence="1" id="KW-0472">Membrane</keyword>
<evidence type="ECO:0000313" key="2">
    <source>
        <dbReference type="EMBL" id="SHF63505.1"/>
    </source>
</evidence>
<gene>
    <name evidence="2" type="ORF">SAMN05444364_103111</name>
</gene>
<accession>A0AAX2F1R1</accession>
<evidence type="ECO:0000313" key="3">
    <source>
        <dbReference type="Proteomes" id="UP000184105"/>
    </source>
</evidence>
<dbReference type="AlphaFoldDB" id="A0AAX2F1R1"/>
<organism evidence="2 3">
    <name type="scientific">Prevotella scopos JCM 17725</name>
    <dbReference type="NCBI Taxonomy" id="1236518"/>
    <lineage>
        <taxon>Bacteria</taxon>
        <taxon>Pseudomonadati</taxon>
        <taxon>Bacteroidota</taxon>
        <taxon>Bacteroidia</taxon>
        <taxon>Bacteroidales</taxon>
        <taxon>Prevotellaceae</taxon>
        <taxon>Prevotella</taxon>
    </lineage>
</organism>
<dbReference type="Proteomes" id="UP000184105">
    <property type="component" value="Unassembled WGS sequence"/>
</dbReference>
<proteinExistence type="predicted"/>
<protein>
    <submittedName>
        <fullName evidence="2">Uncharacterized protein</fullName>
    </submittedName>
</protein>
<keyword evidence="1" id="KW-0812">Transmembrane</keyword>
<evidence type="ECO:0000256" key="1">
    <source>
        <dbReference type="SAM" id="Phobius"/>
    </source>
</evidence>
<sequence length="48" mass="5658">MNLDIFHFYMKKEACHFGLLSYITFVSVMLPYRVTLGFSMCNRGGRVY</sequence>
<name>A0AAX2F1R1_9BACT</name>
<keyword evidence="1" id="KW-1133">Transmembrane helix</keyword>
<dbReference type="EMBL" id="FQWA01000003">
    <property type="protein sequence ID" value="SHF63505.1"/>
    <property type="molecule type" value="Genomic_DNA"/>
</dbReference>